<comment type="caution">
    <text evidence="1">The sequence shown here is derived from an EMBL/GenBank/DDBJ whole genome shotgun (WGS) entry which is preliminary data.</text>
</comment>
<name>A0ACC3SYF9_LIPKO</name>
<protein>
    <submittedName>
        <fullName evidence="1">Uncharacterized protein</fullName>
    </submittedName>
</protein>
<evidence type="ECO:0000313" key="2">
    <source>
        <dbReference type="Proteomes" id="UP001433508"/>
    </source>
</evidence>
<sequence length="348" mass="38254">MDPAGNDFYQWLVVIVLIITSSFFVCSSILYPPRRPSVQLSDVFVANTEYPGGCRLVDVLATNYHVKVDGDPALFEFPYQPIRRKGIKFIATKSLAEVKRSHFSTIFFAVIHVSAALAFGCRGWKLYNIGNDNYPRMMLLAGAFLVYGACFVSMDWLVRQNRSRGNRTGSATIFFNANERTWIRLTDSVIRLKGKMSLPVKWISGFMRMVIAATGSLVSVLGFSVATWGAVMGEGEGELVARVLSAVVCTIAAIISSLATFKCCNRAMKALTTAVTNVEIEFGSEVHAKEAGESIIHVDGVLKAFVGEILDPITDVRMSCNGTSYDFAIITVDGGVFFGRMRPSRTRT</sequence>
<evidence type="ECO:0000313" key="1">
    <source>
        <dbReference type="EMBL" id="KAK9236689.1"/>
    </source>
</evidence>
<gene>
    <name evidence="1" type="ORF">V1525DRAFT_406255</name>
</gene>
<reference evidence="2" key="1">
    <citation type="journal article" date="2024" name="Front. Bioeng. Biotechnol.">
        <title>Genome-scale model development and genomic sequencing of the oleaginous clade Lipomyces.</title>
        <authorList>
            <person name="Czajka J.J."/>
            <person name="Han Y."/>
            <person name="Kim J."/>
            <person name="Mondo S.J."/>
            <person name="Hofstad B.A."/>
            <person name="Robles A."/>
            <person name="Haridas S."/>
            <person name="Riley R."/>
            <person name="LaButti K."/>
            <person name="Pangilinan J."/>
            <person name="Andreopoulos W."/>
            <person name="Lipzen A."/>
            <person name="Yan J."/>
            <person name="Wang M."/>
            <person name="Ng V."/>
            <person name="Grigoriev I.V."/>
            <person name="Spatafora J.W."/>
            <person name="Magnuson J.K."/>
            <person name="Baker S.E."/>
            <person name="Pomraning K.R."/>
        </authorList>
    </citation>
    <scope>NUCLEOTIDE SEQUENCE [LARGE SCALE GENOMIC DNA]</scope>
    <source>
        <strain evidence="2">CBS 7786</strain>
    </source>
</reference>
<dbReference type="Proteomes" id="UP001433508">
    <property type="component" value="Unassembled WGS sequence"/>
</dbReference>
<dbReference type="EMBL" id="MU971382">
    <property type="protein sequence ID" value="KAK9236689.1"/>
    <property type="molecule type" value="Genomic_DNA"/>
</dbReference>
<keyword evidence="2" id="KW-1185">Reference proteome</keyword>
<proteinExistence type="predicted"/>
<accession>A0ACC3SYF9</accession>
<organism evidence="1 2">
    <name type="scientific">Lipomyces kononenkoae</name>
    <name type="common">Yeast</name>
    <dbReference type="NCBI Taxonomy" id="34357"/>
    <lineage>
        <taxon>Eukaryota</taxon>
        <taxon>Fungi</taxon>
        <taxon>Dikarya</taxon>
        <taxon>Ascomycota</taxon>
        <taxon>Saccharomycotina</taxon>
        <taxon>Lipomycetes</taxon>
        <taxon>Lipomycetales</taxon>
        <taxon>Lipomycetaceae</taxon>
        <taxon>Lipomyces</taxon>
    </lineage>
</organism>